<name>A0A285UXH5_9HYPH</name>
<dbReference type="PROSITE" id="PS00092">
    <property type="entry name" value="N6_MTASE"/>
    <property type="match status" value="1"/>
</dbReference>
<evidence type="ECO:0000256" key="3">
    <source>
        <dbReference type="ARBA" id="ARBA00022679"/>
    </source>
</evidence>
<dbReference type="InterPro" id="IPR002052">
    <property type="entry name" value="DNA_methylase_N6_adenine_CS"/>
</dbReference>
<dbReference type="EC" id="2.1.1.297" evidence="1"/>
<dbReference type="PANTHER" id="PTHR18895:SF74">
    <property type="entry name" value="MTRF1L RELEASE FACTOR GLUTAMINE METHYLTRANSFERASE"/>
    <property type="match status" value="1"/>
</dbReference>
<dbReference type="InterPro" id="IPR007848">
    <property type="entry name" value="Small_mtfrase_dom"/>
</dbReference>
<dbReference type="OrthoDB" id="9800643at2"/>
<accession>A0A285UXH5</accession>
<dbReference type="InterPro" id="IPR004556">
    <property type="entry name" value="HemK-like"/>
</dbReference>
<keyword evidence="8" id="KW-1185">Reference proteome</keyword>
<keyword evidence="3 7" id="KW-0808">Transferase</keyword>
<dbReference type="EMBL" id="OBQD01000023">
    <property type="protein sequence ID" value="SOC46542.1"/>
    <property type="molecule type" value="Genomic_DNA"/>
</dbReference>
<dbReference type="SUPFAM" id="SSF53335">
    <property type="entry name" value="S-adenosyl-L-methionine-dependent methyltransferases"/>
    <property type="match status" value="1"/>
</dbReference>
<protein>
    <recommendedName>
        <fullName evidence="1">peptide chain release factor N(5)-glutamine methyltransferase</fullName>
        <ecNumber evidence="1">2.1.1.297</ecNumber>
    </recommendedName>
</protein>
<dbReference type="GO" id="GO:0032259">
    <property type="term" value="P:methylation"/>
    <property type="evidence" value="ECO:0007669"/>
    <property type="project" value="UniProtKB-KW"/>
</dbReference>
<dbReference type="NCBIfam" id="TIGR00536">
    <property type="entry name" value="hemK_fam"/>
    <property type="match status" value="1"/>
</dbReference>
<dbReference type="GO" id="GO:0102559">
    <property type="term" value="F:peptide chain release factor N(5)-glutamine methyltransferase activity"/>
    <property type="evidence" value="ECO:0007669"/>
    <property type="project" value="UniProtKB-EC"/>
</dbReference>
<dbReference type="AlphaFoldDB" id="A0A285UXH5"/>
<feature type="domain" description="Methyltransferase small" evidence="6">
    <location>
        <begin position="61"/>
        <end position="159"/>
    </location>
</feature>
<dbReference type="GO" id="GO:0003676">
    <property type="term" value="F:nucleic acid binding"/>
    <property type="evidence" value="ECO:0007669"/>
    <property type="project" value="InterPro"/>
</dbReference>
<dbReference type="Proteomes" id="UP000219167">
    <property type="component" value="Unassembled WGS sequence"/>
</dbReference>
<evidence type="ECO:0000256" key="5">
    <source>
        <dbReference type="ARBA" id="ARBA00048391"/>
    </source>
</evidence>
<dbReference type="CDD" id="cd02440">
    <property type="entry name" value="AdoMet_MTases"/>
    <property type="match status" value="1"/>
</dbReference>
<comment type="catalytic activity">
    <reaction evidence="5">
        <text>L-glutaminyl-[peptide chain release factor] + S-adenosyl-L-methionine = N(5)-methyl-L-glutaminyl-[peptide chain release factor] + S-adenosyl-L-homocysteine + H(+)</text>
        <dbReference type="Rhea" id="RHEA:42896"/>
        <dbReference type="Rhea" id="RHEA-COMP:10271"/>
        <dbReference type="Rhea" id="RHEA-COMP:10272"/>
        <dbReference type="ChEBI" id="CHEBI:15378"/>
        <dbReference type="ChEBI" id="CHEBI:30011"/>
        <dbReference type="ChEBI" id="CHEBI:57856"/>
        <dbReference type="ChEBI" id="CHEBI:59789"/>
        <dbReference type="ChEBI" id="CHEBI:61891"/>
        <dbReference type="EC" id="2.1.1.297"/>
    </reaction>
</comment>
<reference evidence="7 8" key="1">
    <citation type="submission" date="2017-08" db="EMBL/GenBank/DDBJ databases">
        <authorList>
            <person name="de Groot N.N."/>
        </authorList>
    </citation>
    <scope>NUCLEOTIDE SEQUENCE [LARGE SCALE GENOMIC DNA]</scope>
    <source>
        <strain evidence="7 8">JC85</strain>
    </source>
</reference>
<evidence type="ECO:0000313" key="8">
    <source>
        <dbReference type="Proteomes" id="UP000219167"/>
    </source>
</evidence>
<sequence>MSSHHTMDTGPAGAGAGAGVPFGAVDAGSGLIRFMGMDFELGPNVLAPREETELLGNVCVEHVAQGVAEPVVIDMCCGSGNLGIAIARNIEGARVYACDLTPETVEVARRNVARFSLEDRVTVVQGDLFENIRHQGLEGMVDMVVCNPPYISSGRLTADRAHLLEHEPREAFDGGPYGIAIHQRLIYDALDFLRPGGALAFEFGEGQERQTLALVTRTTGYSSARFFFDASGVPRAALCVKR</sequence>
<evidence type="ECO:0000256" key="4">
    <source>
        <dbReference type="ARBA" id="ARBA00022691"/>
    </source>
</evidence>
<evidence type="ECO:0000259" key="6">
    <source>
        <dbReference type="Pfam" id="PF05175"/>
    </source>
</evidence>
<dbReference type="PANTHER" id="PTHR18895">
    <property type="entry name" value="HEMK METHYLTRANSFERASE"/>
    <property type="match status" value="1"/>
</dbReference>
<dbReference type="InterPro" id="IPR050320">
    <property type="entry name" value="N5-glutamine_MTase"/>
</dbReference>
<dbReference type="Pfam" id="PF05175">
    <property type="entry name" value="MTS"/>
    <property type="match status" value="1"/>
</dbReference>
<keyword evidence="4" id="KW-0949">S-adenosyl-L-methionine</keyword>
<dbReference type="InterPro" id="IPR029063">
    <property type="entry name" value="SAM-dependent_MTases_sf"/>
</dbReference>
<evidence type="ECO:0000256" key="2">
    <source>
        <dbReference type="ARBA" id="ARBA00022603"/>
    </source>
</evidence>
<evidence type="ECO:0000256" key="1">
    <source>
        <dbReference type="ARBA" id="ARBA00012771"/>
    </source>
</evidence>
<dbReference type="Gene3D" id="3.40.50.150">
    <property type="entry name" value="Vaccinia Virus protein VP39"/>
    <property type="match status" value="1"/>
</dbReference>
<organism evidence="7 8">
    <name type="scientific">Rhizobium subbaraonis</name>
    <dbReference type="NCBI Taxonomy" id="908946"/>
    <lineage>
        <taxon>Bacteria</taxon>
        <taxon>Pseudomonadati</taxon>
        <taxon>Pseudomonadota</taxon>
        <taxon>Alphaproteobacteria</taxon>
        <taxon>Hyphomicrobiales</taxon>
        <taxon>Rhizobiaceae</taxon>
        <taxon>Rhizobium/Agrobacterium group</taxon>
        <taxon>Rhizobium</taxon>
    </lineage>
</organism>
<evidence type="ECO:0000313" key="7">
    <source>
        <dbReference type="EMBL" id="SOC46542.1"/>
    </source>
</evidence>
<proteinExistence type="predicted"/>
<gene>
    <name evidence="7" type="ORF">SAMN05892877_12320</name>
</gene>
<keyword evidence="2 7" id="KW-0489">Methyltransferase</keyword>